<dbReference type="AlphaFoldDB" id="A0A921ZSN5"/>
<name>A0A921ZSN5_MANSE</name>
<evidence type="ECO:0000313" key="2">
    <source>
        <dbReference type="Proteomes" id="UP000791440"/>
    </source>
</evidence>
<dbReference type="EMBL" id="JH668945">
    <property type="protein sequence ID" value="KAG6463138.1"/>
    <property type="molecule type" value="Genomic_DNA"/>
</dbReference>
<organism evidence="1 2">
    <name type="scientific">Manduca sexta</name>
    <name type="common">Tobacco hawkmoth</name>
    <name type="synonym">Tobacco hornworm</name>
    <dbReference type="NCBI Taxonomy" id="7130"/>
    <lineage>
        <taxon>Eukaryota</taxon>
        <taxon>Metazoa</taxon>
        <taxon>Ecdysozoa</taxon>
        <taxon>Arthropoda</taxon>
        <taxon>Hexapoda</taxon>
        <taxon>Insecta</taxon>
        <taxon>Pterygota</taxon>
        <taxon>Neoptera</taxon>
        <taxon>Endopterygota</taxon>
        <taxon>Lepidoptera</taxon>
        <taxon>Glossata</taxon>
        <taxon>Ditrysia</taxon>
        <taxon>Bombycoidea</taxon>
        <taxon>Sphingidae</taxon>
        <taxon>Sphinginae</taxon>
        <taxon>Sphingini</taxon>
        <taxon>Manduca</taxon>
    </lineage>
</organism>
<evidence type="ECO:0000313" key="1">
    <source>
        <dbReference type="EMBL" id="KAG6463138.1"/>
    </source>
</evidence>
<comment type="caution">
    <text evidence="1">The sequence shown here is derived from an EMBL/GenBank/DDBJ whole genome shotgun (WGS) entry which is preliminary data.</text>
</comment>
<gene>
    <name evidence="1" type="ORF">O3G_MSEX013692</name>
</gene>
<proteinExistence type="predicted"/>
<accession>A0A921ZSN5</accession>
<sequence>MAAIFSVLCSTKYELWTSLFILLFSTPSRSDQSFRNEKYRAYEMSEVVPNRLLEIMMTYYIDADKRTIEMNRMRFMFEESPYYEQGYVMGEIIERYKKMVEHVKRPMESKADSVFATLKRTELIQKLYFEIFHLVNMAHEIPKKYSYMEEFREMLTQVDLDELLRHEQWIKDNERQRKLNMKFEKKRMQQMRELFLKAKIKSYSPVQQKKYNKWWPIDYGWEIDYYW</sequence>
<dbReference type="Proteomes" id="UP000791440">
    <property type="component" value="Unassembled WGS sequence"/>
</dbReference>
<reference evidence="1" key="2">
    <citation type="submission" date="2020-12" db="EMBL/GenBank/DDBJ databases">
        <authorList>
            <person name="Kanost M."/>
        </authorList>
    </citation>
    <scope>NUCLEOTIDE SEQUENCE</scope>
</reference>
<reference evidence="1" key="1">
    <citation type="journal article" date="2016" name="Insect Biochem. Mol. Biol.">
        <title>Multifaceted biological insights from a draft genome sequence of the tobacco hornworm moth, Manduca sexta.</title>
        <authorList>
            <person name="Kanost M.R."/>
            <person name="Arrese E.L."/>
            <person name="Cao X."/>
            <person name="Chen Y.R."/>
            <person name="Chellapilla S."/>
            <person name="Goldsmith M.R."/>
            <person name="Grosse-Wilde E."/>
            <person name="Heckel D.G."/>
            <person name="Herndon N."/>
            <person name="Jiang H."/>
            <person name="Papanicolaou A."/>
            <person name="Qu J."/>
            <person name="Soulages J.L."/>
            <person name="Vogel H."/>
            <person name="Walters J."/>
            <person name="Waterhouse R.M."/>
            <person name="Ahn S.J."/>
            <person name="Almeida F.C."/>
            <person name="An C."/>
            <person name="Aqrawi P."/>
            <person name="Bretschneider A."/>
            <person name="Bryant W.B."/>
            <person name="Bucks S."/>
            <person name="Chao H."/>
            <person name="Chevignon G."/>
            <person name="Christen J.M."/>
            <person name="Clarke D.F."/>
            <person name="Dittmer N.T."/>
            <person name="Ferguson L.C.F."/>
            <person name="Garavelou S."/>
            <person name="Gordon K.H.J."/>
            <person name="Gunaratna R.T."/>
            <person name="Han Y."/>
            <person name="Hauser F."/>
            <person name="He Y."/>
            <person name="Heidel-Fischer H."/>
            <person name="Hirsh A."/>
            <person name="Hu Y."/>
            <person name="Jiang H."/>
            <person name="Kalra D."/>
            <person name="Klinner C."/>
            <person name="Konig C."/>
            <person name="Kovar C."/>
            <person name="Kroll A.R."/>
            <person name="Kuwar S.S."/>
            <person name="Lee S.L."/>
            <person name="Lehman R."/>
            <person name="Li K."/>
            <person name="Li Z."/>
            <person name="Liang H."/>
            <person name="Lovelace S."/>
            <person name="Lu Z."/>
            <person name="Mansfield J.H."/>
            <person name="McCulloch K.J."/>
            <person name="Mathew T."/>
            <person name="Morton B."/>
            <person name="Muzny D.M."/>
            <person name="Neunemann D."/>
            <person name="Ongeri F."/>
            <person name="Pauchet Y."/>
            <person name="Pu L.L."/>
            <person name="Pyrousis I."/>
            <person name="Rao X.J."/>
            <person name="Redding A."/>
            <person name="Roesel C."/>
            <person name="Sanchez-Gracia A."/>
            <person name="Schaack S."/>
            <person name="Shukla A."/>
            <person name="Tetreau G."/>
            <person name="Wang Y."/>
            <person name="Xiong G.H."/>
            <person name="Traut W."/>
            <person name="Walsh T.K."/>
            <person name="Worley K.C."/>
            <person name="Wu D."/>
            <person name="Wu W."/>
            <person name="Wu Y.Q."/>
            <person name="Zhang X."/>
            <person name="Zou Z."/>
            <person name="Zucker H."/>
            <person name="Briscoe A.D."/>
            <person name="Burmester T."/>
            <person name="Clem R.J."/>
            <person name="Feyereisen R."/>
            <person name="Grimmelikhuijzen C.J.P."/>
            <person name="Hamodrakas S.J."/>
            <person name="Hansson B.S."/>
            <person name="Huguet E."/>
            <person name="Jermiin L.S."/>
            <person name="Lan Q."/>
            <person name="Lehman H.K."/>
            <person name="Lorenzen M."/>
            <person name="Merzendorfer H."/>
            <person name="Michalopoulos I."/>
            <person name="Morton D.B."/>
            <person name="Muthukrishnan S."/>
            <person name="Oakeshott J.G."/>
            <person name="Palmer W."/>
            <person name="Park Y."/>
            <person name="Passarelli A.L."/>
            <person name="Rozas J."/>
            <person name="Schwartz L.M."/>
            <person name="Smith W."/>
            <person name="Southgate A."/>
            <person name="Vilcinskas A."/>
            <person name="Vogt R."/>
            <person name="Wang P."/>
            <person name="Werren J."/>
            <person name="Yu X.Q."/>
            <person name="Zhou J.J."/>
            <person name="Brown S.J."/>
            <person name="Scherer S.E."/>
            <person name="Richards S."/>
            <person name="Blissard G.W."/>
        </authorList>
    </citation>
    <scope>NUCLEOTIDE SEQUENCE</scope>
</reference>
<keyword evidence="2" id="KW-1185">Reference proteome</keyword>
<protein>
    <submittedName>
        <fullName evidence="1">Uncharacterized protein</fullName>
    </submittedName>
</protein>